<comment type="caution">
    <text evidence="2">The sequence shown here is derived from an EMBL/GenBank/DDBJ whole genome shotgun (WGS) entry which is preliminary data.</text>
</comment>
<evidence type="ECO:0000256" key="1">
    <source>
        <dbReference type="SAM" id="MobiDB-lite"/>
    </source>
</evidence>
<keyword evidence="3" id="KW-1185">Reference proteome</keyword>
<sequence>MIPRPGDLPDEGFSPFTSRKLAKRKQRETEREENPVSLSAPGKSRLDSTPESFFRGPRRNEMKMYSDWNEY</sequence>
<feature type="region of interest" description="Disordered" evidence="1">
    <location>
        <begin position="1"/>
        <end position="59"/>
    </location>
</feature>
<evidence type="ECO:0000313" key="3">
    <source>
        <dbReference type="Proteomes" id="UP000625711"/>
    </source>
</evidence>
<dbReference type="EMBL" id="JAACXV010000047">
    <property type="protein sequence ID" value="KAF7285679.1"/>
    <property type="molecule type" value="Genomic_DNA"/>
</dbReference>
<name>A0A834ISE9_RHYFE</name>
<reference evidence="2" key="1">
    <citation type="submission" date="2020-08" db="EMBL/GenBank/DDBJ databases">
        <title>Genome sequencing and assembly of the red palm weevil Rhynchophorus ferrugineus.</title>
        <authorList>
            <person name="Dias G.B."/>
            <person name="Bergman C.M."/>
            <person name="Manee M."/>
        </authorList>
    </citation>
    <scope>NUCLEOTIDE SEQUENCE</scope>
    <source>
        <strain evidence="2">AA-2017</strain>
        <tissue evidence="2">Whole larva</tissue>
    </source>
</reference>
<dbReference type="Proteomes" id="UP000625711">
    <property type="component" value="Unassembled WGS sequence"/>
</dbReference>
<protein>
    <submittedName>
        <fullName evidence="2">Uncharacterized protein</fullName>
    </submittedName>
</protein>
<organism evidence="2 3">
    <name type="scientific">Rhynchophorus ferrugineus</name>
    <name type="common">Red palm weevil</name>
    <name type="synonym">Curculio ferrugineus</name>
    <dbReference type="NCBI Taxonomy" id="354439"/>
    <lineage>
        <taxon>Eukaryota</taxon>
        <taxon>Metazoa</taxon>
        <taxon>Ecdysozoa</taxon>
        <taxon>Arthropoda</taxon>
        <taxon>Hexapoda</taxon>
        <taxon>Insecta</taxon>
        <taxon>Pterygota</taxon>
        <taxon>Neoptera</taxon>
        <taxon>Endopterygota</taxon>
        <taxon>Coleoptera</taxon>
        <taxon>Polyphaga</taxon>
        <taxon>Cucujiformia</taxon>
        <taxon>Curculionidae</taxon>
        <taxon>Dryophthorinae</taxon>
        <taxon>Rhynchophorus</taxon>
    </lineage>
</organism>
<proteinExistence type="predicted"/>
<accession>A0A834ISE9</accession>
<gene>
    <name evidence="2" type="ORF">GWI33_010174</name>
</gene>
<evidence type="ECO:0000313" key="2">
    <source>
        <dbReference type="EMBL" id="KAF7285679.1"/>
    </source>
</evidence>
<dbReference type="AlphaFoldDB" id="A0A834ISE9"/>